<dbReference type="Pfam" id="PF12689">
    <property type="entry name" value="Acid_PPase"/>
    <property type="match status" value="1"/>
</dbReference>
<dbReference type="InterPro" id="IPR023214">
    <property type="entry name" value="HAD_sf"/>
</dbReference>
<reference evidence="1 2" key="1">
    <citation type="submission" date="2017-03" db="EMBL/GenBank/DDBJ databases">
        <title>Genome of the blue death feigning beetle - Asbolus verrucosus.</title>
        <authorList>
            <person name="Rider S.D."/>
        </authorList>
    </citation>
    <scope>NUCLEOTIDE SEQUENCE [LARGE SCALE GENOMIC DNA]</scope>
    <source>
        <strain evidence="1">Butters</strain>
        <tissue evidence="1">Head and leg muscle</tissue>
    </source>
</reference>
<dbReference type="SFLD" id="SFLDG01129">
    <property type="entry name" value="C1.5:_HAD__Beta-PGM__Phosphata"/>
    <property type="match status" value="1"/>
</dbReference>
<evidence type="ECO:0000313" key="2">
    <source>
        <dbReference type="Proteomes" id="UP000292052"/>
    </source>
</evidence>
<dbReference type="Gene3D" id="3.40.50.1000">
    <property type="entry name" value="HAD superfamily/HAD-like"/>
    <property type="match status" value="1"/>
</dbReference>
<comment type="caution">
    <text evidence="1">The sequence shown here is derived from an EMBL/GenBank/DDBJ whole genome shotgun (WGS) entry which is preliminary data.</text>
</comment>
<organism evidence="1 2">
    <name type="scientific">Asbolus verrucosus</name>
    <name type="common">Desert ironclad beetle</name>
    <dbReference type="NCBI Taxonomy" id="1661398"/>
    <lineage>
        <taxon>Eukaryota</taxon>
        <taxon>Metazoa</taxon>
        <taxon>Ecdysozoa</taxon>
        <taxon>Arthropoda</taxon>
        <taxon>Hexapoda</taxon>
        <taxon>Insecta</taxon>
        <taxon>Pterygota</taxon>
        <taxon>Neoptera</taxon>
        <taxon>Endopterygota</taxon>
        <taxon>Coleoptera</taxon>
        <taxon>Polyphaga</taxon>
        <taxon>Cucujiformia</taxon>
        <taxon>Tenebrionidae</taxon>
        <taxon>Pimeliinae</taxon>
        <taxon>Asbolus</taxon>
    </lineage>
</organism>
<dbReference type="SFLD" id="SFLDS00003">
    <property type="entry name" value="Haloacid_Dehalogenase"/>
    <property type="match status" value="1"/>
</dbReference>
<dbReference type="GO" id="GO:0003993">
    <property type="term" value="F:acid phosphatase activity"/>
    <property type="evidence" value="ECO:0007669"/>
    <property type="project" value="TreeGrafter"/>
</dbReference>
<dbReference type="InterPro" id="IPR035679">
    <property type="entry name" value="MDP-1_euk"/>
</dbReference>
<dbReference type="EMBL" id="QDEB01112461">
    <property type="protein sequence ID" value="RZB41652.1"/>
    <property type="molecule type" value="Genomic_DNA"/>
</dbReference>
<dbReference type="InterPro" id="IPR010036">
    <property type="entry name" value="MDP_1_eu_arc"/>
</dbReference>
<name>A0A482VD33_ASBVE</name>
<keyword evidence="1" id="KW-0378">Hydrolase</keyword>
<dbReference type="InterPro" id="IPR036412">
    <property type="entry name" value="HAD-like_sf"/>
</dbReference>
<dbReference type="SUPFAM" id="SSF56784">
    <property type="entry name" value="HAD-like"/>
    <property type="match status" value="1"/>
</dbReference>
<evidence type="ECO:0000313" key="1">
    <source>
        <dbReference type="EMBL" id="RZB41652.1"/>
    </source>
</evidence>
<gene>
    <name evidence="1" type="ORF">BDFB_008184</name>
</gene>
<dbReference type="NCBIfam" id="TIGR01681">
    <property type="entry name" value="HAD-SF-IIIC"/>
    <property type="match status" value="1"/>
</dbReference>
<proteinExistence type="predicted"/>
<dbReference type="SFLD" id="SFLDG01131">
    <property type="entry name" value="C1.5.2:_MDP_Like"/>
    <property type="match status" value="1"/>
</dbReference>
<accession>A0A482VD33</accession>
<protein>
    <submittedName>
        <fullName evidence="1">Acid PPase, HAD 2, and/or Hydrolase domain containing protein</fullName>
    </submittedName>
</protein>
<dbReference type="STRING" id="1661398.A0A482VD33"/>
<dbReference type="PANTHER" id="PTHR17901:SF14">
    <property type="entry name" value="MAGNESIUM-DEPENDENT PHOSPHATASE 1"/>
    <property type="match status" value="1"/>
</dbReference>
<dbReference type="InterPro" id="IPR010033">
    <property type="entry name" value="HAD_SF_ppase_IIIC"/>
</dbReference>
<dbReference type="Proteomes" id="UP000292052">
    <property type="component" value="Unassembled WGS sequence"/>
</dbReference>
<dbReference type="OrthoDB" id="2865258at2759"/>
<sequence length="162" mass="18426">MAAVKPKVIVFDLDYTLWPFWVDTHVYPPFRKTSNGTIVDSLGFKVSHYPEVPEVLNDLHKQGYVLAVASRTGEVVGAKQLMELLGWKQFFSHEEIYPGGKVKHLTNIKNQFGVQFNEMIFFDDEGRNIRDVSELGVLSILVKNGVTRKVVDDALTRFSKPK</sequence>
<keyword evidence="2" id="KW-1185">Reference proteome</keyword>
<dbReference type="AlphaFoldDB" id="A0A482VD33"/>
<dbReference type="NCBIfam" id="TIGR01685">
    <property type="entry name" value="MDP-1"/>
    <property type="match status" value="1"/>
</dbReference>
<dbReference type="PANTHER" id="PTHR17901">
    <property type="entry name" value="MAGNESIUM-DEPENDENT PHOSPHATASE 1 MDP1"/>
    <property type="match status" value="1"/>
</dbReference>
<dbReference type="CDD" id="cd07501">
    <property type="entry name" value="HAD_MDP-1_like"/>
    <property type="match status" value="1"/>
</dbReference>